<dbReference type="Pfam" id="PF08907">
    <property type="entry name" value="DUF1853"/>
    <property type="match status" value="1"/>
</dbReference>
<name>A0A5J6PXM5_9NEIS</name>
<dbReference type="Proteomes" id="UP000325713">
    <property type="component" value="Chromosome"/>
</dbReference>
<proteinExistence type="predicted"/>
<sequence>MNYALDALWWRLTDPYVRDLAAILTAPPLWHSGFELSVRALLGETGFRYLLDLNDYPEQLQQSVNNKQPFAGRLGFYAEHLLAFWLENAPHTELLGHNVVLKNAEGQTEGEADFIALFNGEPYHLELTCKYYGCLSGRPSEMVGLNPNDSLLQKAAKLKHQLGLLNSESGRKILSGLRVDPQKMKTASIVRGVGFSAKAQPVPTEPLNAYGWHGQYVEHWTDDIFSDGHEHRYYVFPRMNLLAPARVRSQDTVGQAEICAVKSGIVAVLTQRPDGYWHESQRIMKTDTDVS</sequence>
<dbReference type="AlphaFoldDB" id="A0A5J6PXM5"/>
<dbReference type="EMBL" id="CP031700">
    <property type="protein sequence ID" value="QEY25873.1"/>
    <property type="molecule type" value="Genomic_DNA"/>
</dbReference>
<evidence type="ECO:0000313" key="1">
    <source>
        <dbReference type="EMBL" id="QEY25873.1"/>
    </source>
</evidence>
<dbReference type="RefSeq" id="WP_151050621.1">
    <property type="nucleotide sequence ID" value="NZ_CP031700.1"/>
</dbReference>
<protein>
    <submittedName>
        <fullName evidence="1">DUF1853 family protein</fullName>
    </submittedName>
</protein>
<accession>A0A5J6PXM5</accession>
<organism evidence="1 2">
    <name type="scientific">Neisseria zalophi</name>
    <dbReference type="NCBI Taxonomy" id="640030"/>
    <lineage>
        <taxon>Bacteria</taxon>
        <taxon>Pseudomonadati</taxon>
        <taxon>Pseudomonadota</taxon>
        <taxon>Betaproteobacteria</taxon>
        <taxon>Neisseriales</taxon>
        <taxon>Neisseriaceae</taxon>
        <taxon>Neisseria</taxon>
    </lineage>
</organism>
<gene>
    <name evidence="1" type="ORF">D0T92_04535</name>
</gene>
<dbReference type="KEGG" id="nzl:D0T92_04535"/>
<dbReference type="InterPro" id="IPR015003">
    <property type="entry name" value="DUF1853"/>
</dbReference>
<reference evidence="1 2" key="1">
    <citation type="submission" date="2018-08" db="EMBL/GenBank/DDBJ databases">
        <title>Neisseria zalophi ATCC BAA-2455 complete genome.</title>
        <authorList>
            <person name="Veseli I.A."/>
            <person name="Buttler R."/>
            <person name="Mascarenhas dos Santos A.C."/>
            <person name="Pombert J.-F."/>
        </authorList>
    </citation>
    <scope>NUCLEOTIDE SEQUENCE [LARGE SCALE GENOMIC DNA]</scope>
    <source>
        <strain evidence="1 2">ATCC BAA-2455</strain>
    </source>
</reference>
<dbReference type="OrthoDB" id="378654at2"/>
<keyword evidence="2" id="KW-1185">Reference proteome</keyword>
<evidence type="ECO:0000313" key="2">
    <source>
        <dbReference type="Proteomes" id="UP000325713"/>
    </source>
</evidence>